<organism evidence="1 2">
    <name type="scientific">Rugosimonospora africana</name>
    <dbReference type="NCBI Taxonomy" id="556532"/>
    <lineage>
        <taxon>Bacteria</taxon>
        <taxon>Bacillati</taxon>
        <taxon>Actinomycetota</taxon>
        <taxon>Actinomycetes</taxon>
        <taxon>Micromonosporales</taxon>
        <taxon>Micromonosporaceae</taxon>
        <taxon>Rugosimonospora</taxon>
    </lineage>
</organism>
<comment type="caution">
    <text evidence="1">The sequence shown here is derived from an EMBL/GenBank/DDBJ whole genome shotgun (WGS) entry which is preliminary data.</text>
</comment>
<name>A0A8J3VRQ5_9ACTN</name>
<sequence length="258" mass="29369">MLTGVSLFRRRPRQPIVRCQLCEQNQVLHSQLGDRLVPLGFCRECIDRIRRREIQVSEQLVDDIIRELEAAAAEAASTYATDRIVSKLARCWRPKVQDAVAAFLVGTPSIAALEVMANQSDTRGLPYIYDSLGRHRLYWETKTYRSNSAELLGQRDISEHTENTFETLEPLVRKLGKRTGVDEDAFVIQTLLRIVENPEAPRRKDALAYLARFLSLRPRLRDNPTCRPIVDDAVARLQQGDTASQDIGGRILKALFRN</sequence>
<dbReference type="Proteomes" id="UP000642748">
    <property type="component" value="Unassembled WGS sequence"/>
</dbReference>
<evidence type="ECO:0000313" key="2">
    <source>
        <dbReference type="Proteomes" id="UP000642748"/>
    </source>
</evidence>
<reference evidence="1" key="1">
    <citation type="submission" date="2021-01" db="EMBL/GenBank/DDBJ databases">
        <title>Whole genome shotgun sequence of Rugosimonospora africana NBRC 104875.</title>
        <authorList>
            <person name="Komaki H."/>
            <person name="Tamura T."/>
        </authorList>
    </citation>
    <scope>NUCLEOTIDE SEQUENCE</scope>
    <source>
        <strain evidence="1">NBRC 104875</strain>
    </source>
</reference>
<accession>A0A8J3VRQ5</accession>
<evidence type="ECO:0000313" key="1">
    <source>
        <dbReference type="EMBL" id="GIH15731.1"/>
    </source>
</evidence>
<protein>
    <submittedName>
        <fullName evidence="1">Uncharacterized protein</fullName>
    </submittedName>
</protein>
<proteinExistence type="predicted"/>
<dbReference type="AlphaFoldDB" id="A0A8J3VRQ5"/>
<dbReference type="EMBL" id="BONZ01000037">
    <property type="protein sequence ID" value="GIH15731.1"/>
    <property type="molecule type" value="Genomic_DNA"/>
</dbReference>
<keyword evidence="2" id="KW-1185">Reference proteome</keyword>
<gene>
    <name evidence="1" type="ORF">Raf01_39030</name>
</gene>